<keyword evidence="6" id="KW-0812">Transmembrane</keyword>
<dbReference type="GO" id="GO:0000155">
    <property type="term" value="F:phosphorelay sensor kinase activity"/>
    <property type="evidence" value="ECO:0007669"/>
    <property type="project" value="TreeGrafter"/>
</dbReference>
<dbReference type="STRING" id="1121919.SAMN02745975_01099"/>
<dbReference type="SMART" id="SM00387">
    <property type="entry name" value="HATPase_c"/>
    <property type="match status" value="1"/>
</dbReference>
<gene>
    <name evidence="8" type="ORF">SAMN02745975_01099</name>
</gene>
<feature type="transmembrane region" description="Helical" evidence="6">
    <location>
        <begin position="152"/>
        <end position="177"/>
    </location>
</feature>
<feature type="domain" description="Histidine kinase" evidence="7">
    <location>
        <begin position="309"/>
        <end position="421"/>
    </location>
</feature>
<organism evidence="8 9">
    <name type="scientific">Geosporobacter subterraneus DSM 17957</name>
    <dbReference type="NCBI Taxonomy" id="1121919"/>
    <lineage>
        <taxon>Bacteria</taxon>
        <taxon>Bacillati</taxon>
        <taxon>Bacillota</taxon>
        <taxon>Clostridia</taxon>
        <taxon>Peptostreptococcales</taxon>
        <taxon>Thermotaleaceae</taxon>
        <taxon>Geosporobacter</taxon>
    </lineage>
</organism>
<evidence type="ECO:0000256" key="2">
    <source>
        <dbReference type="ARBA" id="ARBA00012438"/>
    </source>
</evidence>
<evidence type="ECO:0000259" key="7">
    <source>
        <dbReference type="PROSITE" id="PS50109"/>
    </source>
</evidence>
<dbReference type="Gene3D" id="3.30.565.10">
    <property type="entry name" value="Histidine kinase-like ATPase, C-terminal domain"/>
    <property type="match status" value="1"/>
</dbReference>
<protein>
    <recommendedName>
        <fullName evidence="2">histidine kinase</fullName>
        <ecNumber evidence="2">2.7.13.3</ecNumber>
    </recommendedName>
</protein>
<dbReference type="CDD" id="cd00075">
    <property type="entry name" value="HATPase"/>
    <property type="match status" value="1"/>
</dbReference>
<evidence type="ECO:0000256" key="6">
    <source>
        <dbReference type="SAM" id="Phobius"/>
    </source>
</evidence>
<dbReference type="AlphaFoldDB" id="A0A1M6FUW3"/>
<dbReference type="PANTHER" id="PTHR43547:SF10">
    <property type="entry name" value="SENSOR HISTIDINE KINASE DCUS"/>
    <property type="match status" value="1"/>
</dbReference>
<comment type="catalytic activity">
    <reaction evidence="1">
        <text>ATP + protein L-histidine = ADP + protein N-phospho-L-histidine.</text>
        <dbReference type="EC" id="2.7.13.3"/>
    </reaction>
</comment>
<keyword evidence="9" id="KW-1185">Reference proteome</keyword>
<keyword evidence="6" id="KW-0472">Membrane</keyword>
<dbReference type="Proteomes" id="UP000184536">
    <property type="component" value="Unassembled WGS sequence"/>
</dbReference>
<dbReference type="EMBL" id="FQZV01000012">
    <property type="protein sequence ID" value="SHJ01464.1"/>
    <property type="molecule type" value="Genomic_DNA"/>
</dbReference>
<keyword evidence="6" id="KW-1133">Transmembrane helix</keyword>
<evidence type="ECO:0000313" key="8">
    <source>
        <dbReference type="EMBL" id="SHJ01464.1"/>
    </source>
</evidence>
<dbReference type="SUPFAM" id="SSF55874">
    <property type="entry name" value="ATPase domain of HSP90 chaperone/DNA topoisomerase II/histidine kinase"/>
    <property type="match status" value="1"/>
</dbReference>
<feature type="transmembrane region" description="Helical" evidence="6">
    <location>
        <begin position="92"/>
        <end position="110"/>
    </location>
</feature>
<proteinExistence type="predicted"/>
<evidence type="ECO:0000256" key="4">
    <source>
        <dbReference type="ARBA" id="ARBA00022777"/>
    </source>
</evidence>
<dbReference type="EC" id="2.7.13.3" evidence="2"/>
<dbReference type="PRINTS" id="PR00344">
    <property type="entry name" value="BCTRLSENSOR"/>
</dbReference>
<dbReference type="InterPro" id="IPR005467">
    <property type="entry name" value="His_kinase_dom"/>
</dbReference>
<keyword evidence="4 8" id="KW-0808">Transferase</keyword>
<evidence type="ECO:0000313" key="9">
    <source>
        <dbReference type="Proteomes" id="UP000184536"/>
    </source>
</evidence>
<reference evidence="9" key="1">
    <citation type="submission" date="2016-11" db="EMBL/GenBank/DDBJ databases">
        <authorList>
            <person name="Varghese N."/>
            <person name="Submissions S."/>
        </authorList>
    </citation>
    <scope>NUCLEOTIDE SEQUENCE [LARGE SCALE GENOMIC DNA]</scope>
    <source>
        <strain evidence="9">DSM 17957</strain>
    </source>
</reference>
<evidence type="ECO:0000256" key="1">
    <source>
        <dbReference type="ARBA" id="ARBA00000085"/>
    </source>
</evidence>
<dbReference type="PROSITE" id="PS50109">
    <property type="entry name" value="HIS_KIN"/>
    <property type="match status" value="1"/>
</dbReference>
<feature type="transmembrane region" description="Helical" evidence="6">
    <location>
        <begin position="60"/>
        <end position="80"/>
    </location>
</feature>
<dbReference type="InterPro" id="IPR003594">
    <property type="entry name" value="HATPase_dom"/>
</dbReference>
<name>A0A1M6FUW3_9FIRM</name>
<dbReference type="InterPro" id="IPR036890">
    <property type="entry name" value="HATPase_C_sf"/>
</dbReference>
<feature type="transmembrane region" description="Helical" evidence="6">
    <location>
        <begin position="12"/>
        <end position="30"/>
    </location>
</feature>
<dbReference type="InterPro" id="IPR004358">
    <property type="entry name" value="Sig_transdc_His_kin-like_C"/>
</dbReference>
<keyword evidence="5" id="KW-0902">Two-component regulatory system</keyword>
<dbReference type="Pfam" id="PF02518">
    <property type="entry name" value="HATPase_c"/>
    <property type="match status" value="1"/>
</dbReference>
<evidence type="ECO:0000256" key="3">
    <source>
        <dbReference type="ARBA" id="ARBA00022553"/>
    </source>
</evidence>
<accession>A0A1M6FUW3</accession>
<evidence type="ECO:0000256" key="5">
    <source>
        <dbReference type="ARBA" id="ARBA00023012"/>
    </source>
</evidence>
<dbReference type="PANTHER" id="PTHR43547">
    <property type="entry name" value="TWO-COMPONENT HISTIDINE KINASE"/>
    <property type="match status" value="1"/>
</dbReference>
<feature type="transmembrane region" description="Helical" evidence="6">
    <location>
        <begin position="122"/>
        <end position="140"/>
    </location>
</feature>
<keyword evidence="4 8" id="KW-0418">Kinase</keyword>
<keyword evidence="3" id="KW-0597">Phosphoprotein</keyword>
<sequence length="427" mass="49652">MGVILNLDQKKVEKIFATCILTVFLGQIYLNPFSTGFRFSFSVTALSLMLLYFKDISINLATTTVGLFMFIFRSFVFIAGNPEATFAQAFEIHYPVVLFYVFFGILFDMLQIRDKINKLEIFILSLWFCDSMANIIEIALRNESIEYPFESVILAIILMGAMRSILTLLIYSLSVYYMQRFERERKETKYRELILFISSLKTELFFLRKSITDIEEAMKRSFNLYEKLRDTEQRDDALLVAKDIHEIKKDYMRVVAGIEKALSEEHENLSMDIKDIFAVINDNTKKLIASKNKNIILRFKYKHNFQTKDFYQLISILNNLIINAIEAIDEVGIITITEEIDKTDCVFRVIDNGGGINKEELEYIFEPGFSTKFNPMTGEMSTGIGLTHVRHIVENHFQGEISVTSKKDAKTVFMVRIPTRKIMNRKW</sequence>